<dbReference type="EMBL" id="GL348714">
    <property type="protein sequence ID" value="EFH65427.1"/>
    <property type="molecule type" value="Genomic_DNA"/>
</dbReference>
<evidence type="ECO:0000313" key="2">
    <source>
        <dbReference type="Proteomes" id="UP000008694"/>
    </source>
</evidence>
<reference evidence="2" key="1">
    <citation type="journal article" date="2011" name="Nat. Genet.">
        <title>The Arabidopsis lyrata genome sequence and the basis of rapid genome size change.</title>
        <authorList>
            <person name="Hu T.T."/>
            <person name="Pattyn P."/>
            <person name="Bakker E.G."/>
            <person name="Cao J."/>
            <person name="Cheng J.-F."/>
            <person name="Clark R.M."/>
            <person name="Fahlgren N."/>
            <person name="Fawcett J.A."/>
            <person name="Grimwood J."/>
            <person name="Gundlach H."/>
            <person name="Haberer G."/>
            <person name="Hollister J.D."/>
            <person name="Ossowski S."/>
            <person name="Ottilar R.P."/>
            <person name="Salamov A.A."/>
            <person name="Schneeberger K."/>
            <person name="Spannagl M."/>
            <person name="Wang X."/>
            <person name="Yang L."/>
            <person name="Nasrallah M.E."/>
            <person name="Bergelson J."/>
            <person name="Carrington J.C."/>
            <person name="Gaut B.S."/>
            <person name="Schmutz J."/>
            <person name="Mayer K.F.X."/>
            <person name="Van de Peer Y."/>
            <person name="Grigoriev I.V."/>
            <person name="Nordborg M."/>
            <person name="Weigel D."/>
            <person name="Guo Y.-L."/>
        </authorList>
    </citation>
    <scope>NUCLEOTIDE SEQUENCE [LARGE SCALE GENOMIC DNA]</scope>
    <source>
        <strain evidence="2">cv. MN47</strain>
    </source>
</reference>
<dbReference type="AlphaFoldDB" id="D7KV60"/>
<evidence type="ECO:0000313" key="1">
    <source>
        <dbReference type="EMBL" id="EFH65427.1"/>
    </source>
</evidence>
<organism evidence="2">
    <name type="scientific">Arabidopsis lyrata subsp. lyrata</name>
    <name type="common">Lyre-leaved rock-cress</name>
    <dbReference type="NCBI Taxonomy" id="81972"/>
    <lineage>
        <taxon>Eukaryota</taxon>
        <taxon>Viridiplantae</taxon>
        <taxon>Streptophyta</taxon>
        <taxon>Embryophyta</taxon>
        <taxon>Tracheophyta</taxon>
        <taxon>Spermatophyta</taxon>
        <taxon>Magnoliopsida</taxon>
        <taxon>eudicotyledons</taxon>
        <taxon>Gunneridae</taxon>
        <taxon>Pentapetalae</taxon>
        <taxon>rosids</taxon>
        <taxon>malvids</taxon>
        <taxon>Brassicales</taxon>
        <taxon>Brassicaceae</taxon>
        <taxon>Camelineae</taxon>
        <taxon>Arabidopsis</taxon>
    </lineage>
</organism>
<protein>
    <submittedName>
        <fullName evidence="1">Uncharacterized protein</fullName>
    </submittedName>
</protein>
<accession>D7KV60</accession>
<dbReference type="STRING" id="81972.D7KV60"/>
<gene>
    <name evidence="1" type="ORF">ARALYDRAFT_316706</name>
</gene>
<dbReference type="Proteomes" id="UP000008694">
    <property type="component" value="Unassembled WGS sequence"/>
</dbReference>
<dbReference type="Gramene" id="fgenesh1_pm.C_scaffold_2001739">
    <property type="protein sequence ID" value="fgenesh1_pm.C_scaffold_2001739"/>
    <property type="gene ID" value="fgenesh1_pm.C_scaffold_2001739"/>
</dbReference>
<keyword evidence="2" id="KW-1185">Reference proteome</keyword>
<proteinExistence type="predicted"/>
<sequence>MPSGDMCDDESSLLSPLCFLESPEPYIPLLDCLPNPTVETENSYNDPFGLIPISTRDETNCLLSSQQSNLITYQETSTLVPNPLEMHQHQHQQHLQHQNQYQHQHQHQVVQQQRHQLSNSHETWLQDNLSNMLNTIHESSVFTGNQTEIGQQVRQENNGFAHPTVTNSPIQLQNRFLPVPLIPQGRSNAFGSLFPHANSPNRSQNYMPYQTPHQHVASSFGMYPHQPTPPVFASRQNVPPNLRMVNNLAMMRTHPLHNQTNMIPTFNAVPQRNIPSTIPRPQMSSRFIRQHGGMQTSVNQSPWRFRLPNINNRQMPIRPNANAIIPPQGEILGCRRRSYPTRFEFGQSSSSSVQRRRIVSEGENLGSTGINHPERRHVNNIYNPRYESLGLYPRYESLGLYIDPHLRKYSLMT</sequence>
<name>D7KV60_ARALL</name>
<dbReference type="HOGENOM" id="CLU_654449_0_0_1"/>